<evidence type="ECO:0000313" key="2">
    <source>
        <dbReference type="Proteomes" id="UP000295433"/>
    </source>
</evidence>
<dbReference type="AlphaFoldDB" id="A0A4R3VR36"/>
<keyword evidence="2" id="KW-1185">Reference proteome</keyword>
<evidence type="ECO:0000313" key="1">
    <source>
        <dbReference type="EMBL" id="TCV07056.1"/>
    </source>
</evidence>
<accession>A0A4R3VR36</accession>
<name>A0A4R3VR36_9GAMM</name>
<organism evidence="1 2">
    <name type="scientific">Samsonia erythrinae</name>
    <dbReference type="NCBI Taxonomy" id="160434"/>
    <lineage>
        <taxon>Bacteria</taxon>
        <taxon>Pseudomonadati</taxon>
        <taxon>Pseudomonadota</taxon>
        <taxon>Gammaproteobacteria</taxon>
        <taxon>Enterobacterales</taxon>
        <taxon>Pectobacteriaceae</taxon>
        <taxon>Samsonia</taxon>
    </lineage>
</organism>
<comment type="caution">
    <text evidence="1">The sequence shown here is derived from an EMBL/GenBank/DDBJ whole genome shotgun (WGS) entry which is preliminary data.</text>
</comment>
<dbReference type="EMBL" id="SMBY01000003">
    <property type="protein sequence ID" value="TCV07056.1"/>
    <property type="molecule type" value="Genomic_DNA"/>
</dbReference>
<reference evidence="1 2" key="1">
    <citation type="submission" date="2019-03" db="EMBL/GenBank/DDBJ databases">
        <title>Genomic Encyclopedia of Type Strains, Phase IV (KMG-IV): sequencing the most valuable type-strain genomes for metagenomic binning, comparative biology and taxonomic classification.</title>
        <authorList>
            <person name="Goeker M."/>
        </authorList>
    </citation>
    <scope>NUCLEOTIDE SEQUENCE [LARGE SCALE GENOMIC DNA]</scope>
    <source>
        <strain evidence="1 2">DSM 16730</strain>
    </source>
</reference>
<dbReference type="Proteomes" id="UP000295433">
    <property type="component" value="Unassembled WGS sequence"/>
</dbReference>
<gene>
    <name evidence="1" type="ORF">EDC54_103314</name>
</gene>
<sequence length="111" mass="12162">MSLQAEGKPVHCGSFCFSCVKNAMPSIKLTVHYLYRQSGDSREASEATARIFVGDKLIANEVVTGMTETPVDKYLHHSGSEALPIRVEWDCPGTTTMTVSKVESCPCCHHD</sequence>
<protein>
    <submittedName>
        <fullName evidence="1">Uncharacterized protein</fullName>
    </submittedName>
</protein>
<proteinExistence type="predicted"/>